<gene>
    <name evidence="5" type="ORF">LIER_11454</name>
</gene>
<dbReference type="Pfam" id="PF03018">
    <property type="entry name" value="Dirigent"/>
    <property type="match status" value="1"/>
</dbReference>
<proteinExistence type="inferred from homology"/>
<accession>A0AAV3PQZ8</accession>
<evidence type="ECO:0000256" key="1">
    <source>
        <dbReference type="ARBA" id="ARBA00010746"/>
    </source>
</evidence>
<dbReference type="EMBL" id="BAABME010002122">
    <property type="protein sequence ID" value="GAA0153141.1"/>
    <property type="molecule type" value="Genomic_DNA"/>
</dbReference>
<organism evidence="5 6">
    <name type="scientific">Lithospermum erythrorhizon</name>
    <name type="common">Purple gromwell</name>
    <name type="synonym">Lithospermum officinale var. erythrorhizon</name>
    <dbReference type="NCBI Taxonomy" id="34254"/>
    <lineage>
        <taxon>Eukaryota</taxon>
        <taxon>Viridiplantae</taxon>
        <taxon>Streptophyta</taxon>
        <taxon>Embryophyta</taxon>
        <taxon>Tracheophyta</taxon>
        <taxon>Spermatophyta</taxon>
        <taxon>Magnoliopsida</taxon>
        <taxon>eudicotyledons</taxon>
        <taxon>Gunneridae</taxon>
        <taxon>Pentapetalae</taxon>
        <taxon>asterids</taxon>
        <taxon>lamiids</taxon>
        <taxon>Boraginales</taxon>
        <taxon>Boraginaceae</taxon>
        <taxon>Boraginoideae</taxon>
        <taxon>Lithospermeae</taxon>
        <taxon>Lithospermum</taxon>
    </lineage>
</organism>
<dbReference type="GO" id="GO:0009699">
    <property type="term" value="P:phenylpropanoid biosynthetic process"/>
    <property type="evidence" value="ECO:0007669"/>
    <property type="project" value="UniProtKB-ARBA"/>
</dbReference>
<evidence type="ECO:0000256" key="4">
    <source>
        <dbReference type="RuleBase" id="RU363099"/>
    </source>
</evidence>
<evidence type="ECO:0000313" key="6">
    <source>
        <dbReference type="Proteomes" id="UP001454036"/>
    </source>
</evidence>
<dbReference type="AlphaFoldDB" id="A0AAV3PQZ8"/>
<reference evidence="5 6" key="1">
    <citation type="submission" date="2024-01" db="EMBL/GenBank/DDBJ databases">
        <title>The complete chloroplast genome sequence of Lithospermum erythrorhizon: insights into the phylogenetic relationship among Boraginaceae species and the maternal lineages of purple gromwells.</title>
        <authorList>
            <person name="Okada T."/>
            <person name="Watanabe K."/>
        </authorList>
    </citation>
    <scope>NUCLEOTIDE SEQUENCE [LARGE SCALE GENOMIC DNA]</scope>
</reference>
<evidence type="ECO:0000313" key="5">
    <source>
        <dbReference type="EMBL" id="GAA0153141.1"/>
    </source>
</evidence>
<sequence>MEEQLETEAILPPLRKMTRLHFYFHDVVSGKHPTAVRIAGPKNGFTTTAIVDDPLTEGPDPSSRIIGRAQGLYAIASEDSASLMMAINLAFMEVKYNGSTLSIFGRNPFLEAEREMPIVGGSGLFRFARGYAHAKTVKYVPSTGDAIVEYNVYVLHS</sequence>
<dbReference type="InterPro" id="IPR044859">
    <property type="entry name" value="Allene_oxi_cyc_Dirigent"/>
</dbReference>
<evidence type="ECO:0000256" key="2">
    <source>
        <dbReference type="ARBA" id="ARBA00011738"/>
    </source>
</evidence>
<comment type="subunit">
    <text evidence="2 4">Homodimer.</text>
</comment>
<comment type="function">
    <text evidence="4">Dirigent proteins impart stereoselectivity on the phenoxy radical-coupling reaction, yielding optically active lignans from two molecules of coniferyl alcohol in the biosynthesis of lignans, flavonolignans, and alkaloids and thus plays a central role in plant secondary metabolism.</text>
</comment>
<keyword evidence="3 4" id="KW-0964">Secreted</keyword>
<protein>
    <recommendedName>
        <fullName evidence="4">Dirigent protein</fullName>
    </recommendedName>
</protein>
<keyword evidence="4" id="KW-0052">Apoplast</keyword>
<comment type="caution">
    <text evidence="5">The sequence shown here is derived from an EMBL/GenBank/DDBJ whole genome shotgun (WGS) entry which is preliminary data.</text>
</comment>
<dbReference type="GO" id="GO:0048046">
    <property type="term" value="C:apoplast"/>
    <property type="evidence" value="ECO:0007669"/>
    <property type="project" value="UniProtKB-SubCell"/>
</dbReference>
<evidence type="ECO:0000256" key="3">
    <source>
        <dbReference type="ARBA" id="ARBA00022525"/>
    </source>
</evidence>
<dbReference type="Proteomes" id="UP001454036">
    <property type="component" value="Unassembled WGS sequence"/>
</dbReference>
<dbReference type="Gene3D" id="2.40.480.10">
    <property type="entry name" value="Allene oxide cyclase-like"/>
    <property type="match status" value="1"/>
</dbReference>
<dbReference type="PANTHER" id="PTHR21495">
    <property type="entry name" value="NUCLEOPORIN-RELATED"/>
    <property type="match status" value="1"/>
</dbReference>
<keyword evidence="6" id="KW-1185">Reference proteome</keyword>
<comment type="similarity">
    <text evidence="1 4">Belongs to the plant dirigent protein family.</text>
</comment>
<name>A0AAV3PQZ8_LITER</name>
<dbReference type="InterPro" id="IPR004265">
    <property type="entry name" value="Dirigent"/>
</dbReference>
<comment type="subcellular location">
    <subcellularLocation>
        <location evidence="4">Secreted</location>
        <location evidence="4">Extracellular space</location>
        <location evidence="4">Apoplast</location>
    </subcellularLocation>
</comment>